<comment type="caution">
    <text evidence="2">The sequence shown here is derived from an EMBL/GenBank/DDBJ whole genome shotgun (WGS) entry which is preliminary data.</text>
</comment>
<evidence type="ECO:0008006" key="4">
    <source>
        <dbReference type="Google" id="ProtNLM"/>
    </source>
</evidence>
<protein>
    <recommendedName>
        <fullName evidence="4">2-isopropylmalate synthase</fullName>
    </recommendedName>
</protein>
<feature type="compositionally biased region" description="Low complexity" evidence="1">
    <location>
        <begin position="96"/>
        <end position="111"/>
    </location>
</feature>
<feature type="compositionally biased region" description="Basic and acidic residues" evidence="1">
    <location>
        <begin position="61"/>
        <end position="75"/>
    </location>
</feature>
<keyword evidence="3" id="KW-1185">Reference proteome</keyword>
<organism evidence="2 3">
    <name type="scientific">Marinobacter oulmenensis</name>
    <dbReference type="NCBI Taxonomy" id="643747"/>
    <lineage>
        <taxon>Bacteria</taxon>
        <taxon>Pseudomonadati</taxon>
        <taxon>Pseudomonadota</taxon>
        <taxon>Gammaproteobacteria</taxon>
        <taxon>Pseudomonadales</taxon>
        <taxon>Marinobacteraceae</taxon>
        <taxon>Marinobacter</taxon>
    </lineage>
</organism>
<evidence type="ECO:0000313" key="3">
    <source>
        <dbReference type="Proteomes" id="UP000591735"/>
    </source>
</evidence>
<feature type="compositionally biased region" description="Low complexity" evidence="1">
    <location>
        <begin position="46"/>
        <end position="57"/>
    </location>
</feature>
<name>A0A840UPV2_9GAMM</name>
<proteinExistence type="predicted"/>
<feature type="region of interest" description="Disordered" evidence="1">
    <location>
        <begin position="46"/>
        <end position="125"/>
    </location>
</feature>
<accession>A0A840UPV2</accession>
<evidence type="ECO:0000256" key="1">
    <source>
        <dbReference type="SAM" id="MobiDB-lite"/>
    </source>
</evidence>
<sequence>MIRTEAERQFYLGVAGVRMWYARDPLPGAAPSPEFDFSVSDTVAEPVAEAPVVQPAARQRKSGEKADGRDRDRINRLQALMDESRGPSESPVQTSAAEPDPVAEVAPPVNESLEPEPVSTQASHSETVPGKLILQAWAGDKILLLGCLSEDSSVSLQVALARNIMKALGEGQPEELAPLHWPLFNNSRIELNRSSHLIDLASEYLGDCTERSVVVLGDPGDWLSGAIAKLPDVAFPANLAKLAADPGLKRELWSRIRPLVDHRR</sequence>
<dbReference type="Proteomes" id="UP000591735">
    <property type="component" value="Unassembled WGS sequence"/>
</dbReference>
<dbReference type="EMBL" id="JACHFE010000010">
    <property type="protein sequence ID" value="MBB5322638.1"/>
    <property type="molecule type" value="Genomic_DNA"/>
</dbReference>
<reference evidence="2 3" key="1">
    <citation type="submission" date="2020-08" db="EMBL/GenBank/DDBJ databases">
        <title>Genomic Encyclopedia of Type Strains, Phase IV (KMG-IV): sequencing the most valuable type-strain genomes for metagenomic binning, comparative biology and taxonomic classification.</title>
        <authorList>
            <person name="Goeker M."/>
        </authorList>
    </citation>
    <scope>NUCLEOTIDE SEQUENCE [LARGE SCALE GENOMIC DNA]</scope>
    <source>
        <strain evidence="2 3">DSM 22359</strain>
    </source>
</reference>
<gene>
    <name evidence="2" type="ORF">HNR38_003146</name>
</gene>
<dbReference type="AlphaFoldDB" id="A0A840UPV2"/>
<dbReference type="RefSeq" id="WP_183706058.1">
    <property type="nucleotide sequence ID" value="NZ_JACHFE010000010.1"/>
</dbReference>
<evidence type="ECO:0000313" key="2">
    <source>
        <dbReference type="EMBL" id="MBB5322638.1"/>
    </source>
</evidence>